<feature type="transmembrane region" description="Helical" evidence="7">
    <location>
        <begin position="164"/>
        <end position="183"/>
    </location>
</feature>
<feature type="transmembrane region" description="Helical" evidence="7">
    <location>
        <begin position="337"/>
        <end position="356"/>
    </location>
</feature>
<dbReference type="GO" id="GO:0006865">
    <property type="term" value="P:amino acid transport"/>
    <property type="evidence" value="ECO:0007669"/>
    <property type="project" value="UniProtKB-KW"/>
</dbReference>
<feature type="transmembrane region" description="Helical" evidence="7">
    <location>
        <begin position="429"/>
        <end position="448"/>
    </location>
</feature>
<name>A0A9W5XYE3_9CLOT</name>
<keyword evidence="4" id="KW-0029">Amino-acid transport</keyword>
<organism evidence="9 10">
    <name type="scientific">Clostridium folliculivorans</name>
    <dbReference type="NCBI Taxonomy" id="2886038"/>
    <lineage>
        <taxon>Bacteria</taxon>
        <taxon>Bacillati</taxon>
        <taxon>Bacillota</taxon>
        <taxon>Clostridia</taxon>
        <taxon>Eubacteriales</taxon>
        <taxon>Clostridiaceae</taxon>
        <taxon>Clostridium</taxon>
    </lineage>
</organism>
<dbReference type="AlphaFoldDB" id="A0A9W5XYE3"/>
<comment type="subcellular location">
    <subcellularLocation>
        <location evidence="1">Membrane</location>
        <topology evidence="1">Multi-pass membrane protein</topology>
    </subcellularLocation>
</comment>
<feature type="transmembrane region" description="Helical" evidence="7">
    <location>
        <begin position="21"/>
        <end position="45"/>
    </location>
</feature>
<evidence type="ECO:0000259" key="8">
    <source>
        <dbReference type="Pfam" id="PF00324"/>
    </source>
</evidence>
<dbReference type="PIRSF" id="PIRSF006060">
    <property type="entry name" value="AA_transporter"/>
    <property type="match status" value="1"/>
</dbReference>
<dbReference type="PANTHER" id="PTHR43495">
    <property type="entry name" value="GABA PERMEASE"/>
    <property type="match status" value="1"/>
</dbReference>
<dbReference type="RefSeq" id="WP_261850315.1">
    <property type="nucleotide sequence ID" value="NZ_BQXY01000001.1"/>
</dbReference>
<dbReference type="Pfam" id="PF00324">
    <property type="entry name" value="AA_permease"/>
    <property type="match status" value="1"/>
</dbReference>
<feature type="transmembrane region" description="Helical" evidence="7">
    <location>
        <begin position="281"/>
        <end position="306"/>
    </location>
</feature>
<evidence type="ECO:0000256" key="7">
    <source>
        <dbReference type="SAM" id="Phobius"/>
    </source>
</evidence>
<dbReference type="GO" id="GO:0055085">
    <property type="term" value="P:transmembrane transport"/>
    <property type="evidence" value="ECO:0007669"/>
    <property type="project" value="InterPro"/>
</dbReference>
<evidence type="ECO:0000313" key="10">
    <source>
        <dbReference type="Proteomes" id="UP001057868"/>
    </source>
</evidence>
<keyword evidence="3 7" id="KW-0812">Transmembrane</keyword>
<feature type="domain" description="Amino acid permease/ SLC12A" evidence="8">
    <location>
        <begin position="27"/>
        <end position="448"/>
    </location>
</feature>
<dbReference type="EMBL" id="BQXY01000001">
    <property type="protein sequence ID" value="GKU23209.1"/>
    <property type="molecule type" value="Genomic_DNA"/>
</dbReference>
<keyword evidence="2" id="KW-0813">Transport</keyword>
<evidence type="ECO:0000256" key="3">
    <source>
        <dbReference type="ARBA" id="ARBA00022692"/>
    </source>
</evidence>
<sequence>MDSNSSNKNIHNNEMGKHLNAYSLAGIGIGSIIGAGFFLGTSLAINQAGPSVVLAFLFGGIIMSQVLGAMTNISINRPVRGSFRVYTEEFLGRFTGFLLGWILFVSGILSVGSEAIASAVFLKYWIHEPLPILSLIVLLIVICINALGTKYFGLIESGMGLLKIIVLIFFVLIGVIFISKSGFSLAKNPFSNYSSFFPNNISGFLQSMLIVVFTYSGISAVAMATNEVRNPKKDIPKATIILTLGIVVLYVVSMFIIVSVVNWDSINVDLSPFVQSLNVMGITWASSIINLIILIATVSVMAGSFYGCTQMLVSLAEAKEAPNRFAKATKRGLYRDSWILTAIASLAVVAISFILGTKLFNYLIAASSYISFLNWVLNLLTYIVWLKKRDKKDIYKSPLIFGKVGAYTTIFVIIGLFLVSLTVKDFRMGFYSMAIVTLIICAAYRVSLDRR</sequence>
<feature type="transmembrane region" description="Helical" evidence="7">
    <location>
        <begin position="132"/>
        <end position="152"/>
    </location>
</feature>
<evidence type="ECO:0000313" key="9">
    <source>
        <dbReference type="EMBL" id="GKU23209.1"/>
    </source>
</evidence>
<keyword evidence="5 7" id="KW-1133">Transmembrane helix</keyword>
<feature type="transmembrane region" description="Helical" evidence="7">
    <location>
        <begin position="51"/>
        <end position="75"/>
    </location>
</feature>
<protein>
    <submittedName>
        <fullName evidence="9">Amino acid permease YvbW</fullName>
    </submittedName>
</protein>
<dbReference type="Gene3D" id="1.20.1740.10">
    <property type="entry name" value="Amino acid/polyamine transporter I"/>
    <property type="match status" value="1"/>
</dbReference>
<reference evidence="9" key="1">
    <citation type="journal article" date="2023" name="Int. J. Syst. Evol. Microbiol.">
        <title>&lt;i&gt;Clostridium folliculivorans&lt;/i&gt; sp. nov., isolated from soil samples of an organic paddy in Japan.</title>
        <authorList>
            <person name="Tazawa J."/>
            <person name="Kobayashi H."/>
            <person name="Tanizawa Y."/>
            <person name="Uchino A."/>
            <person name="Tanaka F."/>
            <person name="Urashima Y."/>
            <person name="Miura S."/>
            <person name="Sakamoto M."/>
            <person name="Ohkuma M."/>
            <person name="Tohno M."/>
        </authorList>
    </citation>
    <scope>NUCLEOTIDE SEQUENCE</scope>
    <source>
        <strain evidence="9">D1-1</strain>
    </source>
</reference>
<dbReference type="Proteomes" id="UP001057868">
    <property type="component" value="Unassembled WGS sequence"/>
</dbReference>
<feature type="transmembrane region" description="Helical" evidence="7">
    <location>
        <begin position="362"/>
        <end position="384"/>
    </location>
</feature>
<feature type="transmembrane region" description="Helical" evidence="7">
    <location>
        <begin position="96"/>
        <end position="126"/>
    </location>
</feature>
<dbReference type="GO" id="GO:0016020">
    <property type="term" value="C:membrane"/>
    <property type="evidence" value="ECO:0007669"/>
    <property type="project" value="UniProtKB-SubCell"/>
</dbReference>
<evidence type="ECO:0000256" key="4">
    <source>
        <dbReference type="ARBA" id="ARBA00022970"/>
    </source>
</evidence>
<feature type="transmembrane region" description="Helical" evidence="7">
    <location>
        <begin position="238"/>
        <end position="261"/>
    </location>
</feature>
<keyword evidence="10" id="KW-1185">Reference proteome</keyword>
<keyword evidence="6 7" id="KW-0472">Membrane</keyword>
<evidence type="ECO:0000256" key="6">
    <source>
        <dbReference type="ARBA" id="ARBA00023136"/>
    </source>
</evidence>
<comment type="caution">
    <text evidence="9">The sequence shown here is derived from an EMBL/GenBank/DDBJ whole genome shotgun (WGS) entry which is preliminary data.</text>
</comment>
<feature type="transmembrane region" description="Helical" evidence="7">
    <location>
        <begin position="203"/>
        <end position="226"/>
    </location>
</feature>
<evidence type="ECO:0000256" key="1">
    <source>
        <dbReference type="ARBA" id="ARBA00004141"/>
    </source>
</evidence>
<dbReference type="InterPro" id="IPR004841">
    <property type="entry name" value="AA-permease/SLC12A_dom"/>
</dbReference>
<evidence type="ECO:0000256" key="2">
    <source>
        <dbReference type="ARBA" id="ARBA00022448"/>
    </source>
</evidence>
<accession>A0A9W5XYE3</accession>
<dbReference type="PANTHER" id="PTHR43495:SF5">
    <property type="entry name" value="GAMMA-AMINOBUTYRIC ACID PERMEASE"/>
    <property type="match status" value="1"/>
</dbReference>
<feature type="transmembrane region" description="Helical" evidence="7">
    <location>
        <begin position="404"/>
        <end position="423"/>
    </location>
</feature>
<proteinExistence type="predicted"/>
<evidence type="ECO:0000256" key="5">
    <source>
        <dbReference type="ARBA" id="ARBA00022989"/>
    </source>
</evidence>
<gene>
    <name evidence="9" type="primary">yvbW</name>
    <name evidence="9" type="ORF">CFOLD11_00350</name>
</gene>